<dbReference type="Gene3D" id="3.20.20.70">
    <property type="entry name" value="Aldolase class I"/>
    <property type="match status" value="1"/>
</dbReference>
<sequence length="356" mass="37686">MHTPTPLMQRLGLAHPIIQAPMAGSSTVVMAAAASNAGALGSLALGASNAEQAREALAQLHALTEKPYNINVFCHQPAVLDSERDRAWLAHLQPLLDEFGGRIAAPLKEIYQSFNADTQMQQVVLEHAPAVVSFHFGLPPADVIGALRQAGILLMATATNLDEARQIEAAGLDAIVAQGFEAGGHRGIFDPTKDEQIGSFALLRLLVQHTRLPVIAAGGIMDGHGIAAALQLGAQAVQMGTAFLLTRESNANASYRALLKSPRAQHTRVTAAISGRPARGIVNRFMEEIDTPAAPPIPAYPAAYDAGKQLHALAAARDVHEFGAHWAGQGAALIRDGYTVAELVHLLVQEWQAQQA</sequence>
<dbReference type="InterPro" id="IPR004136">
    <property type="entry name" value="NMO"/>
</dbReference>
<keyword evidence="13" id="KW-1185">Reference proteome</keyword>
<dbReference type="GO" id="GO:0009636">
    <property type="term" value="P:response to toxic substance"/>
    <property type="evidence" value="ECO:0007669"/>
    <property type="project" value="UniProtKB-KW"/>
</dbReference>
<dbReference type="PANTHER" id="PTHR42747:SF3">
    <property type="entry name" value="NITRONATE MONOOXYGENASE-RELATED"/>
    <property type="match status" value="1"/>
</dbReference>
<proteinExistence type="inferred from homology"/>
<accession>D8IPM8</accession>
<dbReference type="GO" id="GO:0000166">
    <property type="term" value="F:nucleotide binding"/>
    <property type="evidence" value="ECO:0007669"/>
    <property type="project" value="UniProtKB-KW"/>
</dbReference>
<comment type="similarity">
    <text evidence="2">Belongs to the nitronate monooxygenase family. NMO class I subfamily.</text>
</comment>
<evidence type="ECO:0000256" key="11">
    <source>
        <dbReference type="ARBA" id="ARBA00067136"/>
    </source>
</evidence>
<dbReference type="GO" id="GO:0051213">
    <property type="term" value="F:dioxygenase activity"/>
    <property type="evidence" value="ECO:0007669"/>
    <property type="project" value="UniProtKB-KW"/>
</dbReference>
<dbReference type="InterPro" id="IPR013785">
    <property type="entry name" value="Aldolase_TIM"/>
</dbReference>
<dbReference type="GO" id="GO:0018580">
    <property type="term" value="F:nitronate monooxygenase activity"/>
    <property type="evidence" value="ECO:0007669"/>
    <property type="project" value="InterPro"/>
</dbReference>
<comment type="cofactor">
    <cofactor evidence="1">
        <name>FMN</name>
        <dbReference type="ChEBI" id="CHEBI:58210"/>
    </cofactor>
</comment>
<evidence type="ECO:0000313" key="12">
    <source>
        <dbReference type="EMBL" id="ADJ64925.1"/>
    </source>
</evidence>
<dbReference type="KEGG" id="hse:Hsero_3445"/>
<dbReference type="FunFam" id="3.20.20.70:FF:000154">
    <property type="entry name" value="Probable nitronate monooxygenase"/>
    <property type="match status" value="1"/>
</dbReference>
<evidence type="ECO:0000256" key="7">
    <source>
        <dbReference type="ARBA" id="ARBA00023002"/>
    </source>
</evidence>
<keyword evidence="8" id="KW-0503">Monooxygenase</keyword>
<keyword evidence="5" id="KW-0288">FMN</keyword>
<comment type="catalytic activity">
    <reaction evidence="10">
        <text>3 propionate 3-nitronate + 3 O2 + H2O = 3 3-oxopropanoate + 2 nitrate + nitrite + H2O2 + 3 H(+)</text>
        <dbReference type="Rhea" id="RHEA:57332"/>
        <dbReference type="ChEBI" id="CHEBI:15377"/>
        <dbReference type="ChEBI" id="CHEBI:15378"/>
        <dbReference type="ChEBI" id="CHEBI:15379"/>
        <dbReference type="ChEBI" id="CHEBI:16240"/>
        <dbReference type="ChEBI" id="CHEBI:16301"/>
        <dbReference type="ChEBI" id="CHEBI:17632"/>
        <dbReference type="ChEBI" id="CHEBI:33190"/>
        <dbReference type="ChEBI" id="CHEBI:136067"/>
    </reaction>
</comment>
<evidence type="ECO:0000256" key="4">
    <source>
        <dbReference type="ARBA" id="ARBA00022630"/>
    </source>
</evidence>
<dbReference type="Proteomes" id="UP000000329">
    <property type="component" value="Chromosome"/>
</dbReference>
<dbReference type="AlphaFoldDB" id="D8IPM8"/>
<dbReference type="RefSeq" id="WP_013235389.1">
    <property type="nucleotide sequence ID" value="NC_014323.1"/>
</dbReference>
<evidence type="ECO:0000256" key="1">
    <source>
        <dbReference type="ARBA" id="ARBA00001917"/>
    </source>
</evidence>
<evidence type="ECO:0000256" key="6">
    <source>
        <dbReference type="ARBA" id="ARBA00022741"/>
    </source>
</evidence>
<evidence type="ECO:0000256" key="5">
    <source>
        <dbReference type="ARBA" id="ARBA00022643"/>
    </source>
</evidence>
<dbReference type="Pfam" id="PF03060">
    <property type="entry name" value="NMO"/>
    <property type="match status" value="1"/>
</dbReference>
<dbReference type="SUPFAM" id="SSF51412">
    <property type="entry name" value="Inosine monophosphate dehydrogenase (IMPDH)"/>
    <property type="match status" value="1"/>
</dbReference>
<dbReference type="STRING" id="757424.Hsero_3445"/>
<keyword evidence="12" id="KW-0223">Dioxygenase</keyword>
<evidence type="ECO:0000256" key="2">
    <source>
        <dbReference type="ARBA" id="ARBA00009881"/>
    </source>
</evidence>
<keyword evidence="4" id="KW-0285">Flavoprotein</keyword>
<reference evidence="12 13" key="1">
    <citation type="submission" date="2010-04" db="EMBL/GenBank/DDBJ databases">
        <title>The genome of Herbaspirillum seropedicae SmR1, an endophytic, nitrogen-fixing, plant-growth promoting beta-Proteobacteria.</title>
        <authorList>
            <person name="Pedrosa F.O."/>
            <person name="Monteiro R.A."/>
            <person name="Wassem R."/>
            <person name="Cruz L.M."/>
            <person name="Ayub R.A."/>
            <person name="Colauto N.B."/>
            <person name="Fernandez M.A."/>
            <person name="Fungaro M.H.P."/>
            <person name="Grisard E.C."/>
            <person name="Hungria M."/>
            <person name="Madeira H.M.F."/>
            <person name="Nodari R.O."/>
            <person name="Osaku C.A."/>
            <person name="Petzl-Erler M.L."/>
            <person name="Terenzi H."/>
            <person name="Vieira L.G.E."/>
            <person name="Almeida M.I.M."/>
            <person name="Alves L.R."/>
            <person name="Arantes O.M.N."/>
            <person name="Balsanelli E."/>
            <person name="Barcellos F.G."/>
            <person name="Baura V.A."/>
            <person name="Binde D.R."/>
            <person name="Campo R.J."/>
            <person name="Chubatsu L.S."/>
            <person name="Chueire L.M.O."/>
            <person name="Ciferri R.R."/>
            <person name="Correa L.C."/>
            <person name="da Conceicao Silva J.L."/>
            <person name="Dabul A.N.G."/>
            <person name="Dambros B.P."/>
            <person name="Faoro H."/>
            <person name="Favetti A."/>
            <person name="Friedermann G."/>
            <person name="Furlaneto M.C."/>
            <person name="Gasques L.S."/>
            <person name="Gimenes C.C.T."/>
            <person name="Gioppo N.M.R."/>
            <person name="Glienke-Blanco C."/>
            <person name="Godoy L.P."/>
            <person name="Guerra M.P."/>
            <person name="Karp S."/>
            <person name="Kava-Cordeiro V."/>
            <person name="Margarido V.P."/>
            <person name="Mathioni S.M."/>
            <person name="Menck-Soares M.A."/>
            <person name="Murace N.K."/>
            <person name="Nicolas M.F."/>
            <person name="Oliveira C.E.C."/>
            <person name="Pagnan N.A.B."/>
            <person name="Pamphile J.A."/>
            <person name="Patussi E.V."/>
            <person name="Pereira L.F.P."/>
            <person name="Pereira-Ferrari L."/>
            <person name="Pinto F.G.S."/>
            <person name="Precoma C."/>
            <person name="Prioli A.J."/>
            <person name="Prioli S.M.A.P."/>
            <person name="Raittz R.T."/>
            <person name="Ramos H.J.O."/>
            <person name="Ribeiro E.M.S.F."/>
            <person name="Rigo L.U."/>
            <person name="Rocha C.L.M.S.C."/>
            <person name="Rocha S.N."/>
            <person name="Santos K."/>
            <person name="Satori D."/>
            <person name="Silva A.G."/>
            <person name="Simao R.C.G."/>
            <person name="Soares M.A.M."/>
            <person name="Souza E.M."/>
            <person name="Steffens M.B.R."/>
            <person name="Steindel M."/>
            <person name="Tadra-Sfeir M.Z."/>
            <person name="Takahashi E.K."/>
            <person name="Torres R.A."/>
            <person name="Valle J.S."/>
            <person name="Vernal J.I."/>
            <person name="Vilas-Boas L.A."/>
            <person name="Watanabe M.A.E."/>
            <person name="Weiss V.A."/>
            <person name="Yates M.A."/>
            <person name="Souza E.M."/>
        </authorList>
    </citation>
    <scope>NUCLEOTIDE SEQUENCE [LARGE SCALE GENOMIC DNA]</scope>
    <source>
        <strain evidence="12 13">SmR1</strain>
    </source>
</reference>
<dbReference type="EMBL" id="CP002039">
    <property type="protein sequence ID" value="ADJ64925.1"/>
    <property type="molecule type" value="Genomic_DNA"/>
</dbReference>
<dbReference type="OrthoDB" id="9778912at2"/>
<dbReference type="HOGENOM" id="CLU_038732_5_0_4"/>
<evidence type="ECO:0000313" key="13">
    <source>
        <dbReference type="Proteomes" id="UP000000329"/>
    </source>
</evidence>
<dbReference type="GeneID" id="29390075"/>
<keyword evidence="7 12" id="KW-0560">Oxidoreductase</keyword>
<evidence type="ECO:0000256" key="3">
    <source>
        <dbReference type="ARBA" id="ARBA00022575"/>
    </source>
</evidence>
<keyword evidence="3" id="KW-0216">Detoxification</keyword>
<organism evidence="12 13">
    <name type="scientific">Herbaspirillum seropedicae (strain SmR1)</name>
    <dbReference type="NCBI Taxonomy" id="757424"/>
    <lineage>
        <taxon>Bacteria</taxon>
        <taxon>Pseudomonadati</taxon>
        <taxon>Pseudomonadota</taxon>
        <taxon>Betaproteobacteria</taxon>
        <taxon>Burkholderiales</taxon>
        <taxon>Oxalobacteraceae</taxon>
        <taxon>Herbaspirillum</taxon>
    </lineage>
</organism>
<dbReference type="eggNOG" id="COG2070">
    <property type="taxonomic scope" value="Bacteria"/>
</dbReference>
<dbReference type="CDD" id="cd04730">
    <property type="entry name" value="NPD_like"/>
    <property type="match status" value="1"/>
</dbReference>
<dbReference type="PANTHER" id="PTHR42747">
    <property type="entry name" value="NITRONATE MONOOXYGENASE-RELATED"/>
    <property type="match status" value="1"/>
</dbReference>
<keyword evidence="6" id="KW-0547">Nucleotide-binding</keyword>
<gene>
    <name evidence="12" type="ordered locus">Hsero_3445</name>
</gene>
<name>D8IPM8_HERSS</name>
<evidence type="ECO:0000256" key="10">
    <source>
        <dbReference type="ARBA" id="ARBA00049401"/>
    </source>
</evidence>
<evidence type="ECO:0000256" key="9">
    <source>
        <dbReference type="ARBA" id="ARBA00031155"/>
    </source>
</evidence>
<evidence type="ECO:0000256" key="8">
    <source>
        <dbReference type="ARBA" id="ARBA00023033"/>
    </source>
</evidence>
<protein>
    <recommendedName>
        <fullName evidence="11">Nitronate monooxygenase</fullName>
    </recommendedName>
    <alternativeName>
        <fullName evidence="9">Propionate 3-nitronate monooxygenase</fullName>
    </alternativeName>
</protein>